<dbReference type="PATRIC" id="fig|216942.3.peg.727"/>
<dbReference type="EMBL" id="CP012357">
    <property type="protein sequence ID" value="AKX34342.1"/>
    <property type="molecule type" value="Genomic_DNA"/>
</dbReference>
<dbReference type="AlphaFoldDB" id="A0A0K1W2N5"/>
<evidence type="ECO:0000313" key="2">
    <source>
        <dbReference type="Proteomes" id="UP000067476"/>
    </source>
</evidence>
<dbReference type="KEGG" id="sll:SLITO_v1c07170"/>
<protein>
    <submittedName>
        <fullName evidence="1">Uncharacterized protein</fullName>
    </submittedName>
</protein>
<dbReference type="Proteomes" id="UP000067476">
    <property type="component" value="Chromosome"/>
</dbReference>
<evidence type="ECO:0000313" key="1">
    <source>
        <dbReference type="EMBL" id="AKX34342.1"/>
    </source>
</evidence>
<proteinExistence type="predicted"/>
<dbReference type="RefSeq" id="WP_075058432.1">
    <property type="nucleotide sequence ID" value="NZ_CP012357.1"/>
</dbReference>
<organism evidence="1 2">
    <name type="scientific">Spiroplasma litorale</name>
    <dbReference type="NCBI Taxonomy" id="216942"/>
    <lineage>
        <taxon>Bacteria</taxon>
        <taxon>Bacillati</taxon>
        <taxon>Mycoplasmatota</taxon>
        <taxon>Mollicutes</taxon>
        <taxon>Entomoplasmatales</taxon>
        <taxon>Spiroplasmataceae</taxon>
        <taxon>Spiroplasma</taxon>
    </lineage>
</organism>
<sequence length="77" mass="8954">MKKILTFLISANLFTFSFINVISCSNDEFGYNVNTNKVYSTKNELISYGDKIYLFFILGNYNDIDKTPDFQIESKMI</sequence>
<reference evidence="1 2" key="1">
    <citation type="journal article" date="2015" name="Genome Announc.">
        <title>Complete Genome Sequence of Spiroplasma litorale TN-1T (DSM 21781), a Bacterium Isolated from a Green-Eyed Horsefly (Tabanus nigrovittatus).</title>
        <authorList>
            <person name="Lo W.S."/>
            <person name="Lai Y.C."/>
            <person name="Lien Y.W."/>
            <person name="Wang T.H."/>
            <person name="Kuo C.H."/>
        </authorList>
    </citation>
    <scope>NUCLEOTIDE SEQUENCE [LARGE SCALE GENOMIC DNA]</scope>
    <source>
        <strain evidence="1 2">TN-1</strain>
    </source>
</reference>
<dbReference type="STRING" id="216942.SLITO_v1c07170"/>
<name>A0A0K1W2N5_9MOLU</name>
<accession>A0A0K1W2N5</accession>
<gene>
    <name evidence="1" type="ORF">SLITO_v1c07170</name>
</gene>
<keyword evidence="2" id="KW-1185">Reference proteome</keyword>